<feature type="compositionally biased region" description="Basic and acidic residues" evidence="1">
    <location>
        <begin position="293"/>
        <end position="315"/>
    </location>
</feature>
<keyword evidence="4" id="KW-1185">Reference proteome</keyword>
<evidence type="ECO:0000256" key="1">
    <source>
        <dbReference type="SAM" id="MobiDB-lite"/>
    </source>
</evidence>
<dbReference type="Proteomes" id="UP001392437">
    <property type="component" value="Unassembled WGS sequence"/>
</dbReference>
<accession>A0AAW0QYE1</accession>
<evidence type="ECO:0000313" key="4">
    <source>
        <dbReference type="Proteomes" id="UP001392437"/>
    </source>
</evidence>
<protein>
    <submittedName>
        <fullName evidence="3">Uncharacterized protein</fullName>
    </submittedName>
</protein>
<dbReference type="EMBL" id="JAQQWP010000006">
    <property type="protein sequence ID" value="KAK8115405.1"/>
    <property type="molecule type" value="Genomic_DNA"/>
</dbReference>
<name>A0AAW0QYE1_9PEZI</name>
<gene>
    <name evidence="3" type="ORF">PG999_007474</name>
</gene>
<proteinExistence type="predicted"/>
<evidence type="ECO:0000256" key="2">
    <source>
        <dbReference type="SAM" id="SignalP"/>
    </source>
</evidence>
<feature type="signal peptide" evidence="2">
    <location>
        <begin position="1"/>
        <end position="18"/>
    </location>
</feature>
<comment type="caution">
    <text evidence="3">The sequence shown here is derived from an EMBL/GenBank/DDBJ whole genome shotgun (WGS) entry which is preliminary data.</text>
</comment>
<feature type="region of interest" description="Disordered" evidence="1">
    <location>
        <begin position="289"/>
        <end position="315"/>
    </location>
</feature>
<keyword evidence="2" id="KW-0732">Signal</keyword>
<feature type="chain" id="PRO_5043878089" evidence="2">
    <location>
        <begin position="19"/>
        <end position="341"/>
    </location>
</feature>
<evidence type="ECO:0000313" key="3">
    <source>
        <dbReference type="EMBL" id="KAK8115405.1"/>
    </source>
</evidence>
<reference evidence="3 4" key="1">
    <citation type="submission" date="2023-01" db="EMBL/GenBank/DDBJ databases">
        <title>Analysis of 21 Apiospora genomes using comparative genomics revels a genus with tremendous synthesis potential of carbohydrate active enzymes and secondary metabolites.</title>
        <authorList>
            <person name="Sorensen T."/>
        </authorList>
    </citation>
    <scope>NUCLEOTIDE SEQUENCE [LARGE SCALE GENOMIC DNA]</scope>
    <source>
        <strain evidence="3 4">CBS 117206</strain>
    </source>
</reference>
<organism evidence="3 4">
    <name type="scientific">Apiospora kogelbergensis</name>
    <dbReference type="NCBI Taxonomy" id="1337665"/>
    <lineage>
        <taxon>Eukaryota</taxon>
        <taxon>Fungi</taxon>
        <taxon>Dikarya</taxon>
        <taxon>Ascomycota</taxon>
        <taxon>Pezizomycotina</taxon>
        <taxon>Sordariomycetes</taxon>
        <taxon>Xylariomycetidae</taxon>
        <taxon>Amphisphaeriales</taxon>
        <taxon>Apiosporaceae</taxon>
        <taxon>Apiospora</taxon>
    </lineage>
</organism>
<dbReference type="AlphaFoldDB" id="A0AAW0QYE1"/>
<sequence>MHLSPYLAACLLAPIVGAINNVPGSPQYLGSDVQAIEPSGPGIQGRRGDEEDRQFFEAMKTPNMTGSCSFATPNITAPPANGTVTAQLPGWSLSVAVRANAQYPRNGEYYVAGTVHLNTPESLLTNMTIAEDGQSQKNVSAIEPWKVCVTQWALDSRPYPSKMRSDDGTCSSVLSPGCIRGVQAAARRDCKDPQIRSIPACANDDTTAFQSTSYSYYLPASKIRRFPQGHAQLWAFATETAPGAQNFTSYNDMGTVAWPVLLSLGDGKGGQGWSGLFCVRPTKAVNGSTLPVWEDKEEKNGGEGEGGNEGKDDDKNAAIHTAAGKASLFVLSAATLAWLML</sequence>